<evidence type="ECO:0000313" key="3">
    <source>
        <dbReference type="Proteomes" id="UP001521222"/>
    </source>
</evidence>
<dbReference type="EMBL" id="JAKIXB020000017">
    <property type="protein sequence ID" value="KAL1600993.1"/>
    <property type="molecule type" value="Genomic_DNA"/>
</dbReference>
<comment type="caution">
    <text evidence="2">The sequence shown here is derived from an EMBL/GenBank/DDBJ whole genome shotgun (WGS) entry which is preliminary data.</text>
</comment>
<evidence type="ECO:0000256" key="1">
    <source>
        <dbReference type="SAM" id="MobiDB-lite"/>
    </source>
</evidence>
<proteinExistence type="predicted"/>
<dbReference type="Proteomes" id="UP001521222">
    <property type="component" value="Unassembled WGS sequence"/>
</dbReference>
<feature type="compositionally biased region" description="Polar residues" evidence="1">
    <location>
        <begin position="1"/>
        <end position="18"/>
    </location>
</feature>
<feature type="compositionally biased region" description="Basic and acidic residues" evidence="1">
    <location>
        <begin position="69"/>
        <end position="89"/>
    </location>
</feature>
<name>A0ABR3R9P4_9PLEO</name>
<feature type="compositionally biased region" description="Acidic residues" evidence="1">
    <location>
        <begin position="427"/>
        <end position="437"/>
    </location>
</feature>
<reference evidence="2 3" key="1">
    <citation type="submission" date="2024-02" db="EMBL/GenBank/DDBJ databases">
        <title>De novo assembly and annotation of 12 fungi associated with fruit tree decline syndrome in Ontario, Canada.</title>
        <authorList>
            <person name="Sulman M."/>
            <person name="Ellouze W."/>
            <person name="Ilyukhin E."/>
        </authorList>
    </citation>
    <scope>NUCLEOTIDE SEQUENCE [LARGE SCALE GENOMIC DNA]</scope>
    <source>
        <strain evidence="2 3">M97-236</strain>
    </source>
</reference>
<accession>A0ABR3R9P4</accession>
<evidence type="ECO:0000313" key="2">
    <source>
        <dbReference type="EMBL" id="KAL1600993.1"/>
    </source>
</evidence>
<feature type="compositionally biased region" description="Basic and acidic residues" evidence="1">
    <location>
        <begin position="396"/>
        <end position="407"/>
    </location>
</feature>
<protein>
    <submittedName>
        <fullName evidence="2">Uncharacterized protein</fullName>
    </submittedName>
</protein>
<organism evidence="2 3">
    <name type="scientific">Nothophoma quercina</name>
    <dbReference type="NCBI Taxonomy" id="749835"/>
    <lineage>
        <taxon>Eukaryota</taxon>
        <taxon>Fungi</taxon>
        <taxon>Dikarya</taxon>
        <taxon>Ascomycota</taxon>
        <taxon>Pezizomycotina</taxon>
        <taxon>Dothideomycetes</taxon>
        <taxon>Pleosporomycetidae</taxon>
        <taxon>Pleosporales</taxon>
        <taxon>Pleosporineae</taxon>
        <taxon>Didymellaceae</taxon>
        <taxon>Nothophoma</taxon>
    </lineage>
</organism>
<sequence>MTSIETLPPNTSQTSAHSGASKRITSHGKQVVLNSDSDSDSMEELDFGLPKPKLELKAPTYTGRPTRRTNLDEPELRKPPREGRKDTKRPFSQLMATAQKNLDAERAIQEHKADLEKVDEEAAPIASALDKDTLKQAIQDGEDSDQADRLYKAMQRTDAVSAPTAYHFFEDVPNVSLISPFPQQSLPNHGWTTCFEESTTRDQAFMSGFAQQIFRFQELPKELVTWIVDEICLSRNTTLDHKYLEILVTHEEQLQKQLSPKRLDIMFKSIGAQVESLDADIEIAPSEAQANTARISLLDVAIGPGPLTVPYMPLISPPASEAGSSPPLAPTPASSEVKEFNKEVDALCQHIKVLGNSIVETGAALDLTILEAKERCERLFWRLQHAVRIGGKKADNVFGDHEDEKQQKVRKFFKPLSGKTTPRESIFDQDGDTEIST</sequence>
<feature type="region of interest" description="Disordered" evidence="1">
    <location>
        <begin position="396"/>
        <end position="437"/>
    </location>
</feature>
<feature type="region of interest" description="Disordered" evidence="1">
    <location>
        <begin position="1"/>
        <end position="92"/>
    </location>
</feature>
<keyword evidence="3" id="KW-1185">Reference proteome</keyword>
<feature type="compositionally biased region" description="Acidic residues" evidence="1">
    <location>
        <begin position="37"/>
        <end position="46"/>
    </location>
</feature>
<gene>
    <name evidence="2" type="ORF">SLS59_005659</name>
</gene>